<keyword evidence="5" id="KW-0808">Transferase</keyword>
<name>A0A811UNH0_CERCA</name>
<accession>A0A811UNH0</accession>
<keyword evidence="9" id="KW-0539">Nucleus</keyword>
<proteinExistence type="inferred from homology"/>
<dbReference type="OrthoDB" id="424302at2759"/>
<organism evidence="13 14">
    <name type="scientific">Ceratitis capitata</name>
    <name type="common">Mediterranean fruit fly</name>
    <name type="synonym">Tephritis capitata</name>
    <dbReference type="NCBI Taxonomy" id="7213"/>
    <lineage>
        <taxon>Eukaryota</taxon>
        <taxon>Metazoa</taxon>
        <taxon>Ecdysozoa</taxon>
        <taxon>Arthropoda</taxon>
        <taxon>Hexapoda</taxon>
        <taxon>Insecta</taxon>
        <taxon>Pterygota</taxon>
        <taxon>Neoptera</taxon>
        <taxon>Endopterygota</taxon>
        <taxon>Diptera</taxon>
        <taxon>Brachycera</taxon>
        <taxon>Muscomorpha</taxon>
        <taxon>Tephritoidea</taxon>
        <taxon>Tephritidae</taxon>
        <taxon>Ceratitis</taxon>
        <taxon>Ceratitis</taxon>
    </lineage>
</organism>
<dbReference type="PANTHER" id="PTHR11085:SF9">
    <property type="entry name" value="NAD-DEPENDENT PROTEIN DEACETYLASE SIRTUIN-1"/>
    <property type="match status" value="1"/>
</dbReference>
<dbReference type="GO" id="GO:0002039">
    <property type="term" value="F:p53 binding"/>
    <property type="evidence" value="ECO:0007669"/>
    <property type="project" value="TreeGrafter"/>
</dbReference>
<sequence>MMESFEDTLIGTAHTDKCDLHDVKVIRESCLSANCTTLVAGKQNFNFGAEIVGTQTTVSKRESDIKTNCDNIATTTTLATVAVAATTSPEEESPVTNIETPLNVVELPLKENCINEESLQDVDDDTGAEDGAADSYQTDDDTTQEGNDESQECSANGHNAASQDSDDDSSSDSDFSDFSGLSDMSGREWKPISARPINWVQKQIHAGANPRDLLSQMLPSNTQPIAPGVNDMMLWRILASMLSEPPRRQKLRYINTFEDVIQLIQQSQNIIVLTGAGVSVSCGIPDFRSSDGIYSRLAKDFPNLPDPQAMFDINYFSSDPRPFFKFAREIYPGQFKPSPCHRFIKLLEEKQKLLRNYTQNIDTLEQVAGIKNVIECHGSFSTASCTKCKVKCTADAIREDIFSQRIPVCPRCQPNVQQSVNASDAVSDADLRHLVENGIMKPDIVFFGEGLPEEFHTVMASDKDKCDLLIVIGSSLKVRPVALIPSSIPASVPQILINREQLHHLEFDVELLGDSDVIINQLCHRLGNEWKEICYDNVVLKESKELSPLEDEEAIDEIEEYGQQMLDTDTQSVKSSASTDIALRSAGAYSDSGFESSTSSGMVLAKPTLTTVANSEANEAIEKIKSSIMELNHPLTKTHESNDNLATVNYLQDHSDMVDFENRTFQHFNARVSEAQHQHTAYGLNGRHLSVDSSKDSGILGDSSNSGPNTHNIIGTLPPPVTNFGDSGGTTALDDLSTASTTCADNIHNTSEATATTSTQQTIDAVENKTTDISVHRNTKKYRTAAERLIEGTYYAHDTSPSYVFPGAQVSWWSEAEDEDENGIIGNVYDDDVEDDIDANGGPLSPLLPPSVEAEVVSEITTTSAFAICAKPTLAVVSYSNSTGNGSGNVNVDDNEVNAVVQTVSNTIASESSNVTEATTTIYSCSSTKNIECKSEGAALLPASVISPLKRACECPPTSISSSSNSNHNCSSSSSSNSTSEMYKFSPPPVKRRRSEEVKVIKCVVNEPAEDLNEISSIIATDQAYSTLQD</sequence>
<dbReference type="InterPro" id="IPR050134">
    <property type="entry name" value="NAD-dep_sirtuin_deacylases"/>
</dbReference>
<evidence type="ECO:0000256" key="11">
    <source>
        <dbReference type="SAM" id="MobiDB-lite"/>
    </source>
</evidence>
<feature type="compositionally biased region" description="Acidic residues" evidence="11">
    <location>
        <begin position="164"/>
        <end position="175"/>
    </location>
</feature>
<dbReference type="GO" id="GO:0005654">
    <property type="term" value="C:nucleoplasm"/>
    <property type="evidence" value="ECO:0007669"/>
    <property type="project" value="TreeGrafter"/>
</dbReference>
<dbReference type="Gene3D" id="3.30.1600.10">
    <property type="entry name" value="SIR2/SIRT2 'Small Domain"/>
    <property type="match status" value="1"/>
</dbReference>
<gene>
    <name evidence="13" type="ORF">CCAP1982_LOCUS8792</name>
</gene>
<dbReference type="Proteomes" id="UP000606786">
    <property type="component" value="Unassembled WGS sequence"/>
</dbReference>
<comment type="similarity">
    <text evidence="3">Belongs to the sirtuin family. Class I subfamily.</text>
</comment>
<dbReference type="GO" id="GO:0070403">
    <property type="term" value="F:NAD+ binding"/>
    <property type="evidence" value="ECO:0007669"/>
    <property type="project" value="InterPro"/>
</dbReference>
<feature type="binding site" evidence="10">
    <location>
        <position position="412"/>
    </location>
    <ligand>
        <name>Zn(2+)</name>
        <dbReference type="ChEBI" id="CHEBI:29105"/>
    </ligand>
</feature>
<evidence type="ECO:0000256" key="8">
    <source>
        <dbReference type="ARBA" id="ARBA00023027"/>
    </source>
</evidence>
<evidence type="ECO:0000256" key="6">
    <source>
        <dbReference type="ARBA" id="ARBA00022723"/>
    </source>
</evidence>
<dbReference type="EC" id="2.3.1.286" evidence="4"/>
<feature type="region of interest" description="Disordered" evidence="11">
    <location>
        <begin position="958"/>
        <end position="996"/>
    </location>
</feature>
<evidence type="ECO:0000256" key="10">
    <source>
        <dbReference type="PROSITE-ProRule" id="PRU00236"/>
    </source>
</evidence>
<dbReference type="EMBL" id="CAJHJT010000012">
    <property type="protein sequence ID" value="CAD7000304.1"/>
    <property type="molecule type" value="Genomic_DNA"/>
</dbReference>
<evidence type="ECO:0000259" key="12">
    <source>
        <dbReference type="PROSITE" id="PS50305"/>
    </source>
</evidence>
<feature type="compositionally biased region" description="Low complexity" evidence="11">
    <location>
        <begin position="959"/>
        <end position="980"/>
    </location>
</feature>
<comment type="subcellular location">
    <subcellularLocation>
        <location evidence="2">Nucleus</location>
    </subcellularLocation>
</comment>
<evidence type="ECO:0000313" key="14">
    <source>
        <dbReference type="Proteomes" id="UP000606786"/>
    </source>
</evidence>
<keyword evidence="7 10" id="KW-0862">Zinc</keyword>
<feature type="active site" description="Proton acceptor" evidence="10">
    <location>
        <position position="377"/>
    </location>
</feature>
<feature type="compositionally biased region" description="Acidic residues" evidence="11">
    <location>
        <begin position="118"/>
        <end position="151"/>
    </location>
</feature>
<feature type="compositionally biased region" description="Polar residues" evidence="11">
    <location>
        <begin position="152"/>
        <end position="161"/>
    </location>
</feature>
<feature type="binding site" evidence="10">
    <location>
        <position position="388"/>
    </location>
    <ligand>
        <name>Zn(2+)</name>
        <dbReference type="ChEBI" id="CHEBI:29105"/>
    </ligand>
</feature>
<evidence type="ECO:0000256" key="9">
    <source>
        <dbReference type="ARBA" id="ARBA00023242"/>
    </source>
</evidence>
<dbReference type="InterPro" id="IPR003000">
    <property type="entry name" value="Sirtuin"/>
</dbReference>
<dbReference type="PROSITE" id="PS50305">
    <property type="entry name" value="SIRTUIN"/>
    <property type="match status" value="1"/>
</dbReference>
<keyword evidence="8" id="KW-0520">NAD</keyword>
<feature type="region of interest" description="Disordered" evidence="11">
    <location>
        <begin position="117"/>
        <end position="187"/>
    </location>
</feature>
<evidence type="ECO:0000256" key="4">
    <source>
        <dbReference type="ARBA" id="ARBA00012928"/>
    </source>
</evidence>
<keyword evidence="6 10" id="KW-0479">Metal-binding</keyword>
<dbReference type="GO" id="GO:0017136">
    <property type="term" value="F:histone deacetylase activity, NAD-dependent"/>
    <property type="evidence" value="ECO:0007669"/>
    <property type="project" value="TreeGrafter"/>
</dbReference>
<feature type="domain" description="Deacetylase sirtuin-type" evidence="12">
    <location>
        <begin position="250"/>
        <end position="529"/>
    </location>
</feature>
<evidence type="ECO:0000313" key="13">
    <source>
        <dbReference type="EMBL" id="CAD7000304.1"/>
    </source>
</evidence>
<evidence type="ECO:0000256" key="7">
    <source>
        <dbReference type="ARBA" id="ARBA00022833"/>
    </source>
</evidence>
<dbReference type="InterPro" id="IPR026591">
    <property type="entry name" value="Sirtuin_cat_small_dom_sf"/>
</dbReference>
<feature type="binding site" evidence="10">
    <location>
        <position position="409"/>
    </location>
    <ligand>
        <name>Zn(2+)</name>
        <dbReference type="ChEBI" id="CHEBI:29105"/>
    </ligand>
</feature>
<dbReference type="InterPro" id="IPR026590">
    <property type="entry name" value="Ssirtuin_cat_dom"/>
</dbReference>
<reference evidence="13" key="1">
    <citation type="submission" date="2020-11" db="EMBL/GenBank/DDBJ databases">
        <authorList>
            <person name="Whitehead M."/>
        </authorList>
    </citation>
    <scope>NUCLEOTIDE SEQUENCE</scope>
    <source>
        <strain evidence="13">EGII</strain>
    </source>
</reference>
<feature type="binding site" evidence="10">
    <location>
        <position position="385"/>
    </location>
    <ligand>
        <name>Zn(2+)</name>
        <dbReference type="ChEBI" id="CHEBI:29105"/>
    </ligand>
</feature>
<evidence type="ECO:0000256" key="3">
    <source>
        <dbReference type="ARBA" id="ARBA00006924"/>
    </source>
</evidence>
<comment type="cofactor">
    <cofactor evidence="1">
        <name>Zn(2+)</name>
        <dbReference type="ChEBI" id="CHEBI:29105"/>
    </cofactor>
</comment>
<dbReference type="SUPFAM" id="SSF52467">
    <property type="entry name" value="DHS-like NAD/FAD-binding domain"/>
    <property type="match status" value="1"/>
</dbReference>
<dbReference type="Pfam" id="PF02146">
    <property type="entry name" value="SIR2"/>
    <property type="match status" value="1"/>
</dbReference>
<keyword evidence="14" id="KW-1185">Reference proteome</keyword>
<dbReference type="GO" id="GO:0005637">
    <property type="term" value="C:nuclear inner membrane"/>
    <property type="evidence" value="ECO:0007669"/>
    <property type="project" value="TreeGrafter"/>
</dbReference>
<dbReference type="GO" id="GO:0033553">
    <property type="term" value="C:rDNA heterochromatin"/>
    <property type="evidence" value="ECO:0007669"/>
    <property type="project" value="TreeGrafter"/>
</dbReference>
<protein>
    <recommendedName>
        <fullName evidence="4">protein acetyllysine N-acetyltransferase</fullName>
        <ecNumber evidence="4">2.3.1.286</ecNumber>
    </recommendedName>
</protein>
<dbReference type="PANTHER" id="PTHR11085">
    <property type="entry name" value="NAD-DEPENDENT PROTEIN DEACYLASE SIRTUIN-5, MITOCHONDRIAL-RELATED"/>
    <property type="match status" value="1"/>
</dbReference>
<dbReference type="AlphaFoldDB" id="A0A811UNH0"/>
<evidence type="ECO:0000256" key="1">
    <source>
        <dbReference type="ARBA" id="ARBA00001947"/>
    </source>
</evidence>
<dbReference type="InterPro" id="IPR029035">
    <property type="entry name" value="DHS-like_NAD/FAD-binding_dom"/>
</dbReference>
<evidence type="ECO:0000256" key="2">
    <source>
        <dbReference type="ARBA" id="ARBA00004123"/>
    </source>
</evidence>
<dbReference type="Gene3D" id="3.40.50.1220">
    <property type="entry name" value="TPP-binding domain"/>
    <property type="match status" value="1"/>
</dbReference>
<evidence type="ECO:0000256" key="5">
    <source>
        <dbReference type="ARBA" id="ARBA00022679"/>
    </source>
</evidence>
<dbReference type="GO" id="GO:0003714">
    <property type="term" value="F:transcription corepressor activity"/>
    <property type="evidence" value="ECO:0007669"/>
    <property type="project" value="TreeGrafter"/>
</dbReference>
<dbReference type="GO" id="GO:0046872">
    <property type="term" value="F:metal ion binding"/>
    <property type="evidence" value="ECO:0007669"/>
    <property type="project" value="UniProtKB-KW"/>
</dbReference>
<comment type="caution">
    <text evidence="13">The sequence shown here is derived from an EMBL/GenBank/DDBJ whole genome shotgun (WGS) entry which is preliminary data.</text>
</comment>
<dbReference type="FunFam" id="3.30.1600.10:FF:000013">
    <property type="entry name" value="NAD-dependent protein deacetylase sirtuin-1"/>
    <property type="match status" value="1"/>
</dbReference>
<dbReference type="CDD" id="cd01408">
    <property type="entry name" value="SIRT1"/>
    <property type="match status" value="1"/>
</dbReference>